<dbReference type="RefSeq" id="WP_021072517.1">
    <property type="nucleotide sequence ID" value="NZ_FNPC01000002.1"/>
</dbReference>
<dbReference type="OrthoDB" id="165303at2157"/>
<dbReference type="InterPro" id="IPR049696">
    <property type="entry name" value="HVO_0649-like"/>
</dbReference>
<reference evidence="2" key="1">
    <citation type="submission" date="2016-10" db="EMBL/GenBank/DDBJ databases">
        <authorList>
            <person name="Varghese N."/>
            <person name="Submissions S."/>
        </authorList>
    </citation>
    <scope>NUCLEOTIDE SEQUENCE [LARGE SCALE GENOMIC DNA]</scope>
    <source>
        <strain evidence="2">DC30,IBRC 10041,KCTC 4046</strain>
    </source>
</reference>
<dbReference type="Proteomes" id="UP000199079">
    <property type="component" value="Unassembled WGS sequence"/>
</dbReference>
<dbReference type="NCBIfam" id="NF041911">
    <property type="entry name" value="HVO_0649"/>
    <property type="match status" value="1"/>
</dbReference>
<sequence>MSKTARGTTALDRLRDRLDQDGHVCSACGYVHPDPSWEAVTTGDRIQYRRRCDSCGALARRTYRL</sequence>
<evidence type="ECO:0000313" key="1">
    <source>
        <dbReference type="EMBL" id="SDX98929.1"/>
    </source>
</evidence>
<accession>A0A1H3G9B0</accession>
<organism evidence="1 2">
    <name type="scientific">Halopenitus persicus</name>
    <dbReference type="NCBI Taxonomy" id="1048396"/>
    <lineage>
        <taxon>Archaea</taxon>
        <taxon>Methanobacteriati</taxon>
        <taxon>Methanobacteriota</taxon>
        <taxon>Stenosarchaea group</taxon>
        <taxon>Halobacteria</taxon>
        <taxon>Halobacteriales</taxon>
        <taxon>Haloferacaceae</taxon>
        <taxon>Halopenitus</taxon>
    </lineage>
</organism>
<dbReference type="AlphaFoldDB" id="A0A1H3G9B0"/>
<evidence type="ECO:0008006" key="3">
    <source>
        <dbReference type="Google" id="ProtNLM"/>
    </source>
</evidence>
<keyword evidence="2" id="KW-1185">Reference proteome</keyword>
<dbReference type="GeneID" id="43838911"/>
<proteinExistence type="predicted"/>
<dbReference type="EMBL" id="FNPC01000002">
    <property type="protein sequence ID" value="SDX98929.1"/>
    <property type="molecule type" value="Genomic_DNA"/>
</dbReference>
<protein>
    <recommendedName>
        <fullName evidence="3">Small CPxCG-related zinc finger protein</fullName>
    </recommendedName>
</protein>
<evidence type="ECO:0000313" key="2">
    <source>
        <dbReference type="Proteomes" id="UP000199079"/>
    </source>
</evidence>
<name>A0A1H3G9B0_9EURY</name>
<gene>
    <name evidence="1" type="ORF">SAMN05216564_102359</name>
</gene>